<keyword evidence="3" id="KW-0548">Nucleotidyltransferase</keyword>
<dbReference type="FunFam" id="3.30.70.270:FF:000020">
    <property type="entry name" value="Transposon Tf2-6 polyprotein-like Protein"/>
    <property type="match status" value="1"/>
</dbReference>
<name>A0ABD0Z262_9HEMI</name>
<keyword evidence="5" id="KW-0255">Endonuclease</keyword>
<evidence type="ECO:0000256" key="6">
    <source>
        <dbReference type="ARBA" id="ARBA00022801"/>
    </source>
</evidence>
<keyword evidence="2" id="KW-0808">Transferase</keyword>
<evidence type="ECO:0000256" key="2">
    <source>
        <dbReference type="ARBA" id="ARBA00022679"/>
    </source>
</evidence>
<dbReference type="PANTHER" id="PTHR37984:SF5">
    <property type="entry name" value="PROTEIN NYNRIN-LIKE"/>
    <property type="match status" value="1"/>
</dbReference>
<sequence>MDQFLEGLDEDAIQIYMDDIIVFSRSEQEHGRHLEQLLHRFKEFGLKASCEKSSFFNPLLKFMGHVLSRERIHPDPGKVIRIRQLQEPVDVKGVRSIIGLIGYYRRFLPGLANRMEGWHSLTKKGAKFVITEDMREALEWAKARLCEDPVLRFPDFSLPFVITTDASQVAVGAVLSQVDSGGDGPVAYASKKLTPAESKYSAIERELLGVVWAVEHFRPYFWGRQFRIKTDHKPLVWVEGQTSARITRWKERLAPYAFQITHTKGRNNVVADCLSRMVNAVDSPSPTFDAHGEVEWDPENFDLSLLRTPEGESSEPSGLSRLRCRAEEGPDLPAVPETAARETPVSRPESERGSAGQRRLMWEAGP</sequence>
<evidence type="ECO:0000256" key="3">
    <source>
        <dbReference type="ARBA" id="ARBA00022695"/>
    </source>
</evidence>
<evidence type="ECO:0000256" key="8">
    <source>
        <dbReference type="SAM" id="MobiDB-lite"/>
    </source>
</evidence>
<dbReference type="InterPro" id="IPR043128">
    <property type="entry name" value="Rev_trsase/Diguanyl_cyclase"/>
</dbReference>
<accession>A0ABD0Z262</accession>
<dbReference type="InterPro" id="IPR050951">
    <property type="entry name" value="Retrovirus_Pol_polyprotein"/>
</dbReference>
<dbReference type="PROSITE" id="PS50878">
    <property type="entry name" value="RT_POL"/>
    <property type="match status" value="1"/>
</dbReference>
<dbReference type="InterPro" id="IPR000477">
    <property type="entry name" value="RT_dom"/>
</dbReference>
<keyword evidence="4" id="KW-0540">Nuclease</keyword>
<dbReference type="InterPro" id="IPR043502">
    <property type="entry name" value="DNA/RNA_pol_sf"/>
</dbReference>
<reference evidence="10 11" key="1">
    <citation type="submission" date="2024-07" db="EMBL/GenBank/DDBJ databases">
        <title>Chromosome-level genome assembly of the water stick insect Ranatra chinensis (Heteroptera: Nepidae).</title>
        <authorList>
            <person name="Liu X."/>
        </authorList>
    </citation>
    <scope>NUCLEOTIDE SEQUENCE [LARGE SCALE GENOMIC DNA]</scope>
    <source>
        <strain evidence="10">Cailab_2021Rc</strain>
        <tissue evidence="10">Muscle</tissue>
    </source>
</reference>
<dbReference type="PANTHER" id="PTHR37984">
    <property type="entry name" value="PROTEIN CBG26694"/>
    <property type="match status" value="1"/>
</dbReference>
<keyword evidence="11" id="KW-1185">Reference proteome</keyword>
<evidence type="ECO:0000313" key="10">
    <source>
        <dbReference type="EMBL" id="KAL1138567.1"/>
    </source>
</evidence>
<evidence type="ECO:0000256" key="5">
    <source>
        <dbReference type="ARBA" id="ARBA00022759"/>
    </source>
</evidence>
<gene>
    <name evidence="10" type="ORF">AAG570_008630</name>
</gene>
<evidence type="ECO:0000313" key="11">
    <source>
        <dbReference type="Proteomes" id="UP001558652"/>
    </source>
</evidence>
<proteinExistence type="predicted"/>
<evidence type="ECO:0000256" key="4">
    <source>
        <dbReference type="ARBA" id="ARBA00022722"/>
    </source>
</evidence>
<comment type="caution">
    <text evidence="10">The sequence shown here is derived from an EMBL/GenBank/DDBJ whole genome shotgun (WGS) entry which is preliminary data.</text>
</comment>
<dbReference type="FunFam" id="3.10.20.370:FF:000001">
    <property type="entry name" value="Retrovirus-related Pol polyprotein from transposon 17.6-like protein"/>
    <property type="match status" value="1"/>
</dbReference>
<dbReference type="SUPFAM" id="SSF56672">
    <property type="entry name" value="DNA/RNA polymerases"/>
    <property type="match status" value="1"/>
</dbReference>
<dbReference type="Pfam" id="PF17917">
    <property type="entry name" value="RT_RNaseH"/>
    <property type="match status" value="1"/>
</dbReference>
<feature type="domain" description="Reverse transcriptase" evidence="9">
    <location>
        <begin position="1"/>
        <end position="67"/>
    </location>
</feature>
<dbReference type="InterPro" id="IPR041373">
    <property type="entry name" value="RT_RNaseH"/>
</dbReference>
<dbReference type="Pfam" id="PF00078">
    <property type="entry name" value="RVT_1"/>
    <property type="match status" value="1"/>
</dbReference>
<evidence type="ECO:0000256" key="7">
    <source>
        <dbReference type="ARBA" id="ARBA00022918"/>
    </source>
</evidence>
<feature type="region of interest" description="Disordered" evidence="8">
    <location>
        <begin position="307"/>
        <end position="366"/>
    </location>
</feature>
<dbReference type="GO" id="GO:0016787">
    <property type="term" value="F:hydrolase activity"/>
    <property type="evidence" value="ECO:0007669"/>
    <property type="project" value="UniProtKB-KW"/>
</dbReference>
<keyword evidence="7" id="KW-0695">RNA-directed DNA polymerase</keyword>
<dbReference type="EMBL" id="JBFDAA010000003">
    <property type="protein sequence ID" value="KAL1138567.1"/>
    <property type="molecule type" value="Genomic_DNA"/>
</dbReference>
<dbReference type="GO" id="GO:0004519">
    <property type="term" value="F:endonuclease activity"/>
    <property type="evidence" value="ECO:0007669"/>
    <property type="project" value="UniProtKB-KW"/>
</dbReference>
<dbReference type="GO" id="GO:0003964">
    <property type="term" value="F:RNA-directed DNA polymerase activity"/>
    <property type="evidence" value="ECO:0007669"/>
    <property type="project" value="UniProtKB-KW"/>
</dbReference>
<dbReference type="Proteomes" id="UP001558652">
    <property type="component" value="Unassembled WGS sequence"/>
</dbReference>
<dbReference type="CDD" id="cd09274">
    <property type="entry name" value="RNase_HI_RT_Ty3"/>
    <property type="match status" value="1"/>
</dbReference>
<organism evidence="10 11">
    <name type="scientific">Ranatra chinensis</name>
    <dbReference type="NCBI Taxonomy" id="642074"/>
    <lineage>
        <taxon>Eukaryota</taxon>
        <taxon>Metazoa</taxon>
        <taxon>Ecdysozoa</taxon>
        <taxon>Arthropoda</taxon>
        <taxon>Hexapoda</taxon>
        <taxon>Insecta</taxon>
        <taxon>Pterygota</taxon>
        <taxon>Neoptera</taxon>
        <taxon>Paraneoptera</taxon>
        <taxon>Hemiptera</taxon>
        <taxon>Heteroptera</taxon>
        <taxon>Panheteroptera</taxon>
        <taxon>Nepomorpha</taxon>
        <taxon>Nepidae</taxon>
        <taxon>Ranatrinae</taxon>
        <taxon>Ranatra</taxon>
    </lineage>
</organism>
<dbReference type="AlphaFoldDB" id="A0ABD0Z262"/>
<evidence type="ECO:0000259" key="9">
    <source>
        <dbReference type="PROSITE" id="PS50878"/>
    </source>
</evidence>
<evidence type="ECO:0000256" key="1">
    <source>
        <dbReference type="ARBA" id="ARBA00012493"/>
    </source>
</evidence>
<protein>
    <recommendedName>
        <fullName evidence="1">RNA-directed DNA polymerase</fullName>
        <ecNumber evidence="1">2.7.7.49</ecNumber>
    </recommendedName>
</protein>
<dbReference type="Gene3D" id="3.30.70.270">
    <property type="match status" value="2"/>
</dbReference>
<keyword evidence="6" id="KW-0378">Hydrolase</keyword>
<dbReference type="EC" id="2.7.7.49" evidence="1"/>